<dbReference type="PANTHER" id="PTHR31644:SF4">
    <property type="entry name" value="ZN(II)2CYS6 TRANSCRIPTION FACTOR (EUROFUNG)"/>
    <property type="match status" value="1"/>
</dbReference>
<dbReference type="GO" id="GO:0009074">
    <property type="term" value="P:aromatic amino acid family catabolic process"/>
    <property type="evidence" value="ECO:0007669"/>
    <property type="project" value="TreeGrafter"/>
</dbReference>
<dbReference type="InterPro" id="IPR052780">
    <property type="entry name" value="AAA_Catabolism_Regulators"/>
</dbReference>
<evidence type="ECO:0000313" key="1">
    <source>
        <dbReference type="EMBL" id="GFF58682.1"/>
    </source>
</evidence>
<dbReference type="GO" id="GO:0045944">
    <property type="term" value="P:positive regulation of transcription by RNA polymerase II"/>
    <property type="evidence" value="ECO:0007669"/>
    <property type="project" value="TreeGrafter"/>
</dbReference>
<evidence type="ECO:0000313" key="2">
    <source>
        <dbReference type="Proteomes" id="UP000465221"/>
    </source>
</evidence>
<dbReference type="Proteomes" id="UP000465221">
    <property type="component" value="Unassembled WGS sequence"/>
</dbReference>
<protein>
    <submittedName>
        <fullName evidence="1">Transcriptional activator ARO80</fullName>
    </submittedName>
</protein>
<accession>A0A8H3SG33</accession>
<name>A0A8H3SG33_9EURO</name>
<sequence>MPRPSRRHQWNTSSNERIKPAFRAAKEKLNSAMHTMWKVEDPMPVHHEAALVEVEELEWYDILQFIESSRRAHYGLDASRNTTTMSRVPRNKVNDSSDAAFRGSLPSVESSTEEHVFGKRPADGVLNTVLREKVTSGNDALKILFDAAVEQVQAPVLSGAETDGTPQQQSLTSTNLKIDCISKSDVLEIWGGCRFVKMGWFTAREALLYVDLFFRNMAPLSPILTDFFASHHTHYWLITQEPVLCCAILMISSRYHTLPGPSGATRGFFVHNRLWQHCQHLILRIMLGQEKFSKAKTRHLGTVEALLLLSEWYPRALHFPPENDGWDSDLMLTAPSERDPPPRTEEIPMRDRWREDVVEPTRRSDRMSWMLVCSALALAHELGVFTSGNRSDNSRIVGPHVKAYVCHLEVRRQRLPALLYVIINHLSFRIGCTSIMPDKCQLTGLSDVSGVDSEWTRLMASWVELTELTRTLRETFFADPCCRRPIDLGSLEKWKGRLGLWRQDHQRVDNLHYDIVLEIEYQYLRVLSNSLGVQGIVERVLSQTEPHGRVNTTFLSQARQIPLSRSEHEFIEEVIDGASAILTRIVSLPGTKPLSFYPIRVFLRVISSSIFILKALALGVRPSKLQESLHLLDQAIAILDSDHLDDIYLVSRYAALLKVHISQLRQTIANSSQVNDKGNSYTHLVNQEPGSPVATAAENPDWDPSMIDWSGPANGSSDWLSLPPDPLMAPFGYWNDGLDDLGMRSGHLNLDFIWNLPP</sequence>
<gene>
    <name evidence="1" type="ORF">IFM46972_11177</name>
</gene>
<dbReference type="GO" id="GO:0000981">
    <property type="term" value="F:DNA-binding transcription factor activity, RNA polymerase II-specific"/>
    <property type="evidence" value="ECO:0007669"/>
    <property type="project" value="TreeGrafter"/>
</dbReference>
<dbReference type="CDD" id="cd12148">
    <property type="entry name" value="fungal_TF_MHR"/>
    <property type="match status" value="1"/>
</dbReference>
<dbReference type="EMBL" id="BLKC01000183">
    <property type="protein sequence ID" value="GFF58682.1"/>
    <property type="molecule type" value="Genomic_DNA"/>
</dbReference>
<reference evidence="1 2" key="1">
    <citation type="submission" date="2020-01" db="EMBL/GenBank/DDBJ databases">
        <title>Draft genome sequence of Aspergillus udagawae IFM 46972.</title>
        <authorList>
            <person name="Takahashi H."/>
            <person name="Yaguchi T."/>
        </authorList>
    </citation>
    <scope>NUCLEOTIDE SEQUENCE [LARGE SCALE GENOMIC DNA]</scope>
    <source>
        <strain evidence="1 2">IFM 46972</strain>
    </source>
</reference>
<dbReference type="PANTHER" id="PTHR31644">
    <property type="entry name" value="TRANSCRIPTIONAL ACTIVATOR ARO80-RELATED"/>
    <property type="match status" value="1"/>
</dbReference>
<dbReference type="GO" id="GO:0005634">
    <property type="term" value="C:nucleus"/>
    <property type="evidence" value="ECO:0007669"/>
    <property type="project" value="TreeGrafter"/>
</dbReference>
<organism evidence="1 2">
    <name type="scientific">Aspergillus udagawae</name>
    <dbReference type="NCBI Taxonomy" id="91492"/>
    <lineage>
        <taxon>Eukaryota</taxon>
        <taxon>Fungi</taxon>
        <taxon>Dikarya</taxon>
        <taxon>Ascomycota</taxon>
        <taxon>Pezizomycotina</taxon>
        <taxon>Eurotiomycetes</taxon>
        <taxon>Eurotiomycetidae</taxon>
        <taxon>Eurotiales</taxon>
        <taxon>Aspergillaceae</taxon>
        <taxon>Aspergillus</taxon>
        <taxon>Aspergillus subgen. Fumigati</taxon>
    </lineage>
</organism>
<comment type="caution">
    <text evidence="1">The sequence shown here is derived from an EMBL/GenBank/DDBJ whole genome shotgun (WGS) entry which is preliminary data.</text>
</comment>
<proteinExistence type="predicted"/>
<dbReference type="AlphaFoldDB" id="A0A8H3SG33"/>